<proteinExistence type="predicted"/>
<dbReference type="InterPro" id="IPR051260">
    <property type="entry name" value="Diverse_substr_monoxygenases"/>
</dbReference>
<dbReference type="AlphaFoldDB" id="A0A939FJS5"/>
<organism evidence="2 3">
    <name type="scientific">Streptomyces triculaminicus</name>
    <dbReference type="NCBI Taxonomy" id="2816232"/>
    <lineage>
        <taxon>Bacteria</taxon>
        <taxon>Bacillati</taxon>
        <taxon>Actinomycetota</taxon>
        <taxon>Actinomycetes</taxon>
        <taxon>Kitasatosporales</taxon>
        <taxon>Streptomycetaceae</taxon>
        <taxon>Streptomyces</taxon>
    </lineage>
</organism>
<keyword evidence="2" id="KW-0560">Oxidoreductase</keyword>
<comment type="caution">
    <text evidence="2">The sequence shown here is derived from an EMBL/GenBank/DDBJ whole genome shotgun (WGS) entry which is preliminary data.</text>
</comment>
<dbReference type="PANTHER" id="PTHR30011">
    <property type="entry name" value="ALKANESULFONATE MONOOXYGENASE-RELATED"/>
    <property type="match status" value="1"/>
</dbReference>
<evidence type="ECO:0000313" key="2">
    <source>
        <dbReference type="EMBL" id="MBO0651888.1"/>
    </source>
</evidence>
<dbReference type="SUPFAM" id="SSF51679">
    <property type="entry name" value="Bacterial luciferase-like"/>
    <property type="match status" value="1"/>
</dbReference>
<dbReference type="InterPro" id="IPR036661">
    <property type="entry name" value="Luciferase-like_sf"/>
</dbReference>
<feature type="domain" description="Luciferase-like" evidence="1">
    <location>
        <begin position="17"/>
        <end position="246"/>
    </location>
</feature>
<dbReference type="EC" id="1.-.-.-" evidence="2"/>
<dbReference type="RefSeq" id="WP_207246651.1">
    <property type="nucleotide sequence ID" value="NZ_JAFMOF010000001.1"/>
</dbReference>
<gene>
    <name evidence="2" type="ORF">J1792_03485</name>
</gene>
<dbReference type="GO" id="GO:0016705">
    <property type="term" value="F:oxidoreductase activity, acting on paired donors, with incorporation or reduction of molecular oxygen"/>
    <property type="evidence" value="ECO:0007669"/>
    <property type="project" value="InterPro"/>
</dbReference>
<dbReference type="EMBL" id="JAFMOF010000001">
    <property type="protein sequence ID" value="MBO0651888.1"/>
    <property type="molecule type" value="Genomic_DNA"/>
</dbReference>
<dbReference type="InterPro" id="IPR019921">
    <property type="entry name" value="Lucif-like_OxRdtase_Rv2161c"/>
</dbReference>
<protein>
    <submittedName>
        <fullName evidence="2">TIGR03619 family F420-dependent LLM class oxidoreductase</fullName>
        <ecNumber evidence="2">1.-.-.-</ecNumber>
    </submittedName>
</protein>
<dbReference type="PANTHER" id="PTHR30011:SF32">
    <property type="entry name" value="CONSERVED PROTEIN"/>
    <property type="match status" value="1"/>
</dbReference>
<dbReference type="NCBIfam" id="TIGR03619">
    <property type="entry name" value="F420_Rv2161c"/>
    <property type="match status" value="1"/>
</dbReference>
<dbReference type="InterPro" id="IPR011251">
    <property type="entry name" value="Luciferase-like_dom"/>
</dbReference>
<dbReference type="Proteomes" id="UP000664781">
    <property type="component" value="Unassembled WGS sequence"/>
</dbReference>
<accession>A0A939FJS5</accession>
<reference evidence="2" key="1">
    <citation type="submission" date="2021-03" db="EMBL/GenBank/DDBJ databases">
        <title>Streptomyces strains.</title>
        <authorList>
            <person name="Lund M.B."/>
            <person name="Toerring T."/>
        </authorList>
    </citation>
    <scope>NUCLEOTIDE SEQUENCE</scope>
    <source>
        <strain evidence="2">JCM 4242</strain>
    </source>
</reference>
<evidence type="ECO:0000313" key="3">
    <source>
        <dbReference type="Proteomes" id="UP000664781"/>
    </source>
</evidence>
<evidence type="ECO:0000259" key="1">
    <source>
        <dbReference type="Pfam" id="PF00296"/>
    </source>
</evidence>
<keyword evidence="3" id="KW-1185">Reference proteome</keyword>
<dbReference type="Pfam" id="PF00296">
    <property type="entry name" value="Bac_luciferase"/>
    <property type="match status" value="1"/>
</dbReference>
<name>A0A939FJS5_9ACTN</name>
<dbReference type="Gene3D" id="3.20.20.30">
    <property type="entry name" value="Luciferase-like domain"/>
    <property type="match status" value="1"/>
</dbReference>
<sequence>MRIATTTFLTDETITPVRLAHELEQRGFAGLFLPEHTHVPVSRVTPAPAGDPLPREYGRALDPFVALSQAAAVTHRIELGTGVTLVAQHDPIVLAKQVASLDFLSGGRFTFGVGYGWNVEEAADHGVEWHTRRDLVRDRMALMRALWAGEPTAFAGGFGSVEASWAHPKPVRAPRERKGVEPLTGPRTLIGGSAGPKLFAHIAEYADGWMPVGGSGLGESLPELRRVWSEAGRPGEPEVVPYAVHPSAGKLAHYADLGIAEVVVGLPSAPESEVLRALDAHAEFL</sequence>